<keyword evidence="2" id="KW-1185">Reference proteome</keyword>
<sequence length="458" mass="50705">MWFERVLFKRVEVWLVLLLLVLVLPGIVLFGEIVKNEAVSRQHPDRSSRWGTIGDAAYFVADLPEVLKSALETGSAFHAGSAGRLAGIPSGWSPVSEGPPISGYLLFSRIDGDLGRTVVELVDLSDFSVLHRWLPDPETLFAGLPRTSKIVPYAFWSSARFRAMHPLLEADGTLVMHGQTSPLMRLDACGDVLWRQDDIMLHHSLNRDAEGNYWAPGFTEPTDLGLSEKFHDDTLVQISPEGEILFTRSLTQLLIDHGHEYMVYQIGAYREDPLHLNDIQPVLSDGPFWKTGDVLISARDIAAILLYRPSTDEILWMKRGPWMAQHDVDILGPTTISVFNNNVRNRGAGGYIDTTSNVLVYDFAADTVTSPYQAALEEAVVLATTNGLSEMTESGHLIVEEDTAGRLLVFGPDRALAWQYMNRDAAGTPYRMAWSRYVPQDVGDQARAALTAASCPAP</sequence>
<evidence type="ECO:0000313" key="2">
    <source>
        <dbReference type="Proteomes" id="UP001553161"/>
    </source>
</evidence>
<reference evidence="1 2" key="1">
    <citation type="submission" date="2024-07" db="EMBL/GenBank/DDBJ databases">
        <authorList>
            <person name="Kang M."/>
        </authorList>
    </citation>
    <scope>NUCLEOTIDE SEQUENCE [LARGE SCALE GENOMIC DNA]</scope>
    <source>
        <strain evidence="1 2">DFM31</strain>
    </source>
</reference>
<protein>
    <submittedName>
        <fullName evidence="1">Arylsulfotransferase family protein</fullName>
    </submittedName>
</protein>
<dbReference type="InterPro" id="IPR039535">
    <property type="entry name" value="ASST-like"/>
</dbReference>
<dbReference type="RefSeq" id="WP_366193760.1">
    <property type="nucleotide sequence ID" value="NZ_JBFBVU010000019.1"/>
</dbReference>
<gene>
    <name evidence="1" type="ORF">AB0T83_13885</name>
</gene>
<evidence type="ECO:0000313" key="1">
    <source>
        <dbReference type="EMBL" id="MEV8467865.1"/>
    </source>
</evidence>
<dbReference type="EMBL" id="JBFBVU010000019">
    <property type="protein sequence ID" value="MEV8467865.1"/>
    <property type="molecule type" value="Genomic_DNA"/>
</dbReference>
<name>A0ABV3L9X0_9RHOB</name>
<organism evidence="1 2">
    <name type="scientific">Meridianimarinicoccus marinus</name>
    <dbReference type="NCBI Taxonomy" id="3231483"/>
    <lineage>
        <taxon>Bacteria</taxon>
        <taxon>Pseudomonadati</taxon>
        <taxon>Pseudomonadota</taxon>
        <taxon>Alphaproteobacteria</taxon>
        <taxon>Rhodobacterales</taxon>
        <taxon>Paracoccaceae</taxon>
        <taxon>Meridianimarinicoccus</taxon>
    </lineage>
</organism>
<accession>A0ABV3L9X0</accession>
<proteinExistence type="predicted"/>
<comment type="caution">
    <text evidence="1">The sequence shown here is derived from an EMBL/GenBank/DDBJ whole genome shotgun (WGS) entry which is preliminary data.</text>
</comment>
<dbReference type="Proteomes" id="UP001553161">
    <property type="component" value="Unassembled WGS sequence"/>
</dbReference>
<dbReference type="Pfam" id="PF14269">
    <property type="entry name" value="Arylsulfotran_2"/>
    <property type="match status" value="1"/>
</dbReference>